<accession>A0AAE3KXB2</accession>
<protein>
    <submittedName>
        <fullName evidence="4">4-hydroxythreonine-4-phosphate dehydrogenase PdxA</fullName>
        <ecNumber evidence="4">1.1.1.262</ecNumber>
    </submittedName>
</protein>
<name>A0AAE3KXB2_9BACT</name>
<evidence type="ECO:0000256" key="3">
    <source>
        <dbReference type="ARBA" id="ARBA00023027"/>
    </source>
</evidence>
<evidence type="ECO:0000313" key="5">
    <source>
        <dbReference type="Proteomes" id="UP001204144"/>
    </source>
</evidence>
<organism evidence="4 5">
    <name type="scientific">Lacihabitans soyangensis</name>
    <dbReference type="NCBI Taxonomy" id="869394"/>
    <lineage>
        <taxon>Bacteria</taxon>
        <taxon>Pseudomonadati</taxon>
        <taxon>Bacteroidota</taxon>
        <taxon>Cytophagia</taxon>
        <taxon>Cytophagales</taxon>
        <taxon>Leadbetterellaceae</taxon>
        <taxon>Lacihabitans</taxon>
    </lineage>
</organism>
<sequence length="359" mass="39890">MDNDFLPKIGITIGDINGIGPEVLLKALATQRVNKICNPIIYGSGKHLAKYKQFVDLHQWQYVTINEPKQANQRNSNLINCGKGEFFDIQLGKLDPKAGQLAFECLKRATEDLKKGEIDGLVTAPISKENIQSETFKFPGHTEYLAKEFEKKQVLMFMISEDIRIGVVTGHIPIDLVKKTLSKELITTKLKIMIESLKIDFGISKPKIAVLGLNPHAGENGLLGDEEINIINPVIEEFKKQGNLVMGPFPTDGFFATGNFKKFDGILAMYHDQGLTPFKMLAFDTGVNFTAGIMGIRTSPDHGTGFDIAGKNIADANSMLHAIYAAVDISKKRKEYIELESNALKHQKIDIDSLRKEKN</sequence>
<proteinExistence type="predicted"/>
<evidence type="ECO:0000313" key="4">
    <source>
        <dbReference type="EMBL" id="MCP9764515.1"/>
    </source>
</evidence>
<gene>
    <name evidence="4" type="primary">pdxA</name>
    <name evidence="4" type="ORF">EGI31_16365</name>
</gene>
<dbReference type="PANTHER" id="PTHR30004:SF6">
    <property type="entry name" value="D-THREONATE 4-PHOSPHATE DEHYDROGENASE"/>
    <property type="match status" value="1"/>
</dbReference>
<dbReference type="PANTHER" id="PTHR30004">
    <property type="entry name" value="4-HYDROXYTHREONINE-4-PHOSPHATE DEHYDROGENASE"/>
    <property type="match status" value="1"/>
</dbReference>
<keyword evidence="5" id="KW-1185">Reference proteome</keyword>
<dbReference type="EC" id="1.1.1.262" evidence="4"/>
<keyword evidence="2 4" id="KW-0560">Oxidoreductase</keyword>
<dbReference type="SUPFAM" id="SSF53659">
    <property type="entry name" value="Isocitrate/Isopropylmalate dehydrogenase-like"/>
    <property type="match status" value="1"/>
</dbReference>
<dbReference type="Pfam" id="PF04166">
    <property type="entry name" value="PdxA"/>
    <property type="match status" value="1"/>
</dbReference>
<dbReference type="GO" id="GO:0046872">
    <property type="term" value="F:metal ion binding"/>
    <property type="evidence" value="ECO:0007669"/>
    <property type="project" value="UniProtKB-KW"/>
</dbReference>
<comment type="caution">
    <text evidence="4">The sequence shown here is derived from an EMBL/GenBank/DDBJ whole genome shotgun (WGS) entry which is preliminary data.</text>
</comment>
<dbReference type="RefSeq" id="WP_255038207.1">
    <property type="nucleotide sequence ID" value="NZ_RJUF01000174.1"/>
</dbReference>
<evidence type="ECO:0000256" key="1">
    <source>
        <dbReference type="ARBA" id="ARBA00022723"/>
    </source>
</evidence>
<dbReference type="AlphaFoldDB" id="A0AAE3KXB2"/>
<dbReference type="GO" id="GO:0051287">
    <property type="term" value="F:NAD binding"/>
    <property type="evidence" value="ECO:0007669"/>
    <property type="project" value="InterPro"/>
</dbReference>
<dbReference type="Gene3D" id="3.40.718.10">
    <property type="entry name" value="Isopropylmalate Dehydrogenase"/>
    <property type="match status" value="1"/>
</dbReference>
<reference evidence="4 5" key="1">
    <citation type="submission" date="2018-11" db="EMBL/GenBank/DDBJ databases">
        <title>Novel bacteria species description.</title>
        <authorList>
            <person name="Han J.-H."/>
        </authorList>
    </citation>
    <scope>NUCLEOTIDE SEQUENCE [LARGE SCALE GENOMIC DNA]</scope>
    <source>
        <strain evidence="4 5">KCTC23259</strain>
    </source>
</reference>
<keyword evidence="3" id="KW-0520">NAD</keyword>
<keyword evidence="1" id="KW-0479">Metal-binding</keyword>
<dbReference type="NCBIfam" id="TIGR00557">
    <property type="entry name" value="pdxA"/>
    <property type="match status" value="1"/>
</dbReference>
<dbReference type="Proteomes" id="UP001204144">
    <property type="component" value="Unassembled WGS sequence"/>
</dbReference>
<evidence type="ECO:0000256" key="2">
    <source>
        <dbReference type="ARBA" id="ARBA00023002"/>
    </source>
</evidence>
<dbReference type="GO" id="GO:0050570">
    <property type="term" value="F:4-hydroxythreonine-4-phosphate dehydrogenase activity"/>
    <property type="evidence" value="ECO:0007669"/>
    <property type="project" value="UniProtKB-EC"/>
</dbReference>
<dbReference type="InterPro" id="IPR005255">
    <property type="entry name" value="PdxA_fam"/>
</dbReference>
<dbReference type="EMBL" id="RJUF01000174">
    <property type="protein sequence ID" value="MCP9764515.1"/>
    <property type="molecule type" value="Genomic_DNA"/>
</dbReference>